<evidence type="ECO:0000256" key="1">
    <source>
        <dbReference type="SAM" id="MobiDB-lite"/>
    </source>
</evidence>
<reference evidence="2" key="1">
    <citation type="submission" date="2016-03" db="EMBL/GenBank/DDBJ databases">
        <title>Draft genome sequence of Rosellinia necatrix.</title>
        <authorList>
            <person name="Kanematsu S."/>
        </authorList>
    </citation>
    <scope>NUCLEOTIDE SEQUENCE [LARGE SCALE GENOMIC DNA]</scope>
    <source>
        <strain evidence="2">W97</strain>
    </source>
</reference>
<sequence length="181" mass="19649">MCMYYYLHYHHVAPCTRGIEYAVRYSFCANSTVEAAFVGDDLRHMVMDGAGVRVGGSSGSSSNRSTLGNDYSGGGGGDGDRQQEQLLVQQPCEELTPAPEYDPALGGIDIDYYANPCATGGCLQSQHCASGGCRLDELGGRWACCRCGRGGNVFRWCVHPVRKVPDALCYHVVCRNCRMDD</sequence>
<name>A0A1W2TVV3_ROSNE</name>
<organism evidence="2">
    <name type="scientific">Rosellinia necatrix</name>
    <name type="common">White root-rot fungus</name>
    <dbReference type="NCBI Taxonomy" id="77044"/>
    <lineage>
        <taxon>Eukaryota</taxon>
        <taxon>Fungi</taxon>
        <taxon>Dikarya</taxon>
        <taxon>Ascomycota</taxon>
        <taxon>Pezizomycotina</taxon>
        <taxon>Sordariomycetes</taxon>
        <taxon>Xylariomycetidae</taxon>
        <taxon>Xylariales</taxon>
        <taxon>Xylariaceae</taxon>
        <taxon>Rosellinia</taxon>
    </lineage>
</organism>
<dbReference type="EMBL" id="DF977539">
    <property type="protein sequence ID" value="GAP92783.1"/>
    <property type="molecule type" value="Genomic_DNA"/>
</dbReference>
<evidence type="ECO:0000313" key="3">
    <source>
        <dbReference type="Proteomes" id="UP000054516"/>
    </source>
</evidence>
<evidence type="ECO:0000313" key="2">
    <source>
        <dbReference type="EMBL" id="GAP92783.1"/>
    </source>
</evidence>
<accession>A0A1W2TVV3</accession>
<feature type="compositionally biased region" description="Low complexity" evidence="1">
    <location>
        <begin position="59"/>
        <end position="69"/>
    </location>
</feature>
<dbReference type="Proteomes" id="UP000054516">
    <property type="component" value="Unassembled WGS sequence"/>
</dbReference>
<dbReference type="OMA" id="WVCCKCK"/>
<protein>
    <submittedName>
        <fullName evidence="2">Uncharacterized protein</fullName>
    </submittedName>
</protein>
<keyword evidence="3" id="KW-1185">Reference proteome</keyword>
<dbReference type="AlphaFoldDB" id="A0A1W2TVV3"/>
<dbReference type="OrthoDB" id="5220127at2759"/>
<proteinExistence type="predicted"/>
<feature type="region of interest" description="Disordered" evidence="1">
    <location>
        <begin position="54"/>
        <end position="80"/>
    </location>
</feature>
<gene>
    <name evidence="2" type="ORF">SAMD00023353_9400100</name>
</gene>